<reference evidence="2" key="1">
    <citation type="journal article" date="2020" name="Fungal Divers.">
        <title>Resolving the Mortierellaceae phylogeny through synthesis of multi-gene phylogenetics and phylogenomics.</title>
        <authorList>
            <person name="Vandepol N."/>
            <person name="Liber J."/>
            <person name="Desiro A."/>
            <person name="Na H."/>
            <person name="Kennedy M."/>
            <person name="Barry K."/>
            <person name="Grigoriev I.V."/>
            <person name="Miller A.N."/>
            <person name="O'Donnell K."/>
            <person name="Stajich J.E."/>
            <person name="Bonito G."/>
        </authorList>
    </citation>
    <scope>NUCLEOTIDE SEQUENCE</scope>
    <source>
        <strain evidence="2">NRRL 28262</strain>
    </source>
</reference>
<proteinExistence type="predicted"/>
<evidence type="ECO:0000313" key="2">
    <source>
        <dbReference type="EMBL" id="KAG0252952.1"/>
    </source>
</evidence>
<keyword evidence="3" id="KW-1185">Reference proteome</keyword>
<dbReference type="EMBL" id="JAAAIL010003017">
    <property type="protein sequence ID" value="KAG0252952.1"/>
    <property type="molecule type" value="Genomic_DNA"/>
</dbReference>
<dbReference type="AlphaFoldDB" id="A0AAD4D0Y9"/>
<feature type="chain" id="PRO_5042006098" evidence="1">
    <location>
        <begin position="21"/>
        <end position="256"/>
    </location>
</feature>
<gene>
    <name evidence="2" type="ORF">BGZ95_006481</name>
</gene>
<keyword evidence="1" id="KW-0732">Signal</keyword>
<sequence>MCKVLSLIAVVGLFVSLASAAPTCFDSDARQQEVFTHAGRRVPPTKPRDDGGIIYIPPTRSRKNFDLDDMMEALIQKEMTTTYSQADYLESLKAQVCGEDKNGNFIAHCQIEVLSRPIIRVIPTKAISKDILCSTATCMIGLEESVSISTTHSAEVSMSITAGAKPFGIGMDFTTTIGYGYSNTAESSTTLVYNFDLVQGDTGYIGIVNAEVSAKVRVSGCRCNSFICTIQCSSSGPTMTETGHHEAVILQNGKPR</sequence>
<organism evidence="2 3">
    <name type="scientific">Linnemannia exigua</name>
    <dbReference type="NCBI Taxonomy" id="604196"/>
    <lineage>
        <taxon>Eukaryota</taxon>
        <taxon>Fungi</taxon>
        <taxon>Fungi incertae sedis</taxon>
        <taxon>Mucoromycota</taxon>
        <taxon>Mortierellomycotina</taxon>
        <taxon>Mortierellomycetes</taxon>
        <taxon>Mortierellales</taxon>
        <taxon>Mortierellaceae</taxon>
        <taxon>Linnemannia</taxon>
    </lineage>
</organism>
<feature type="non-terminal residue" evidence="2">
    <location>
        <position position="256"/>
    </location>
</feature>
<evidence type="ECO:0000256" key="1">
    <source>
        <dbReference type="SAM" id="SignalP"/>
    </source>
</evidence>
<dbReference type="Proteomes" id="UP001194580">
    <property type="component" value="Unassembled WGS sequence"/>
</dbReference>
<protein>
    <submittedName>
        <fullName evidence="2">Uncharacterized protein</fullName>
    </submittedName>
</protein>
<evidence type="ECO:0000313" key="3">
    <source>
        <dbReference type="Proteomes" id="UP001194580"/>
    </source>
</evidence>
<comment type="caution">
    <text evidence="2">The sequence shown here is derived from an EMBL/GenBank/DDBJ whole genome shotgun (WGS) entry which is preliminary data.</text>
</comment>
<name>A0AAD4D0Y9_9FUNG</name>
<accession>A0AAD4D0Y9</accession>
<feature type="signal peptide" evidence="1">
    <location>
        <begin position="1"/>
        <end position="20"/>
    </location>
</feature>